<dbReference type="AlphaFoldDB" id="Q1LA58"/>
<keyword evidence="2" id="KW-1185">Reference proteome</keyword>
<evidence type="ECO:0000313" key="2">
    <source>
        <dbReference type="Proteomes" id="UP000002429"/>
    </source>
</evidence>
<name>Q1LA58_CUPMC</name>
<proteinExistence type="predicted"/>
<evidence type="ECO:0000313" key="1">
    <source>
        <dbReference type="EMBL" id="ABF12968.1"/>
    </source>
</evidence>
<dbReference type="Proteomes" id="UP000002429">
    <property type="component" value="Plasmid pMOL30"/>
</dbReference>
<accession>Q1LA58</accession>
<dbReference type="GeneID" id="92823012"/>
<organism evidence="1 2">
    <name type="scientific">Cupriavidus metallidurans (strain ATCC 43123 / DSM 2839 / NBRC 102507 / CH34)</name>
    <name type="common">Ralstonia metallidurans</name>
    <dbReference type="NCBI Taxonomy" id="266264"/>
    <lineage>
        <taxon>Bacteria</taxon>
        <taxon>Pseudomonadati</taxon>
        <taxon>Pseudomonadota</taxon>
        <taxon>Betaproteobacteria</taxon>
        <taxon>Burkholderiales</taxon>
        <taxon>Burkholderiaceae</taxon>
        <taxon>Cupriavidus</taxon>
    </lineage>
</organism>
<dbReference type="HOGENOM" id="CLU_1617641_0_0_4"/>
<gene>
    <name evidence="1" type="primary">copN</name>
    <name evidence="1" type="ordered locus">Rmet_6109</name>
</gene>
<dbReference type="RefSeq" id="WP_011514844.1">
    <property type="nucleotide sequence ID" value="NC_007971.2"/>
</dbReference>
<reference evidence="2" key="1">
    <citation type="journal article" date="2010" name="PLoS ONE">
        <title>The complete genome sequence of Cupriavidus metallidurans strain CH34, a master survivalist in harsh and anthropogenic environments.</title>
        <authorList>
            <person name="Janssen P.J."/>
            <person name="Van Houdt R."/>
            <person name="Moors H."/>
            <person name="Monsieurs P."/>
            <person name="Morin N."/>
            <person name="Michaux A."/>
            <person name="Benotmane M.A."/>
            <person name="Leys N."/>
            <person name="Vallaeys T."/>
            <person name="Lapidus A."/>
            <person name="Monchy S."/>
            <person name="Medigue C."/>
            <person name="Taghavi S."/>
            <person name="McCorkle S."/>
            <person name="Dunn J."/>
            <person name="van der Lelie D."/>
            <person name="Mergeay M."/>
        </authorList>
    </citation>
    <scope>NUCLEOTIDE SEQUENCE [LARGE SCALE GENOMIC DNA]</scope>
    <source>
        <strain evidence="2">ATCC 43123 / DSM 2839 / NBRC 102507 / CH34</strain>
    </source>
</reference>
<dbReference type="KEGG" id="rme:Rmet_6109"/>
<dbReference type="EMBL" id="CP000354">
    <property type="protein sequence ID" value="ABF12968.1"/>
    <property type="molecule type" value="Genomic_DNA"/>
</dbReference>
<sequence>MLVSLRREAEASDPMGFQILLQWRQALRRIRYGIVGLASLSGLVAHAHIIPIPDVQPAAAAYLAPGASGKTWPATEWVVEVDRLDGQPASRAVRTGESVSLSLRNLGEKSIDVAVVLSQSEAMTPMANSQPVTIHLLAGERQEWRMQATRPLRIFVSASPEWAK</sequence>
<keyword evidence="1" id="KW-0614">Plasmid</keyword>
<protein>
    <submittedName>
        <fullName evidence="1">CopN involved in Cu(II)/Cu(I) resistance</fullName>
    </submittedName>
</protein>
<geneLocation type="plasmid" evidence="1 2">
    <name>pMOL30</name>
</geneLocation>